<sequence>MRACCFCLPLRIGVIICSVLSIAVNVLSFIDGSEFFGIILSVIFIACGIAGTFAAIQRNPHLLQFYMIYAMIAFGINLILTIVYALGQNAEAFWGYLVTTLVYLFLCGLLTSFDKVLRAGGTGDEMKSASELRTLQWQQQNGGAMSQGYPQAHYTPLPGQQHYGNPQQVSPYPHQQPSYAPPHTTYPPQPQQGYYPPPQYGAPPPTAPTLP</sequence>
<protein>
    <recommendedName>
        <fullName evidence="4">MARVEL domain-containing protein</fullName>
    </recommendedName>
</protein>
<dbReference type="PhylomeDB" id="A0A0G4H573"/>
<keyword evidence="2" id="KW-0472">Membrane</keyword>
<dbReference type="EMBL" id="CDMZ01001876">
    <property type="protein sequence ID" value="CEM38745.1"/>
    <property type="molecule type" value="Genomic_DNA"/>
</dbReference>
<evidence type="ECO:0000313" key="3">
    <source>
        <dbReference type="EMBL" id="CEM38745.1"/>
    </source>
</evidence>
<reference evidence="3" key="1">
    <citation type="submission" date="2014-11" db="EMBL/GenBank/DDBJ databases">
        <authorList>
            <person name="Otto D Thomas"/>
            <person name="Naeem Raeece"/>
        </authorList>
    </citation>
    <scope>NUCLEOTIDE SEQUENCE</scope>
</reference>
<organism evidence="3">
    <name type="scientific">Chromera velia CCMP2878</name>
    <dbReference type="NCBI Taxonomy" id="1169474"/>
    <lineage>
        <taxon>Eukaryota</taxon>
        <taxon>Sar</taxon>
        <taxon>Alveolata</taxon>
        <taxon>Colpodellida</taxon>
        <taxon>Chromeraceae</taxon>
        <taxon>Chromera</taxon>
    </lineage>
</organism>
<feature type="transmembrane region" description="Helical" evidence="2">
    <location>
        <begin position="12"/>
        <end position="30"/>
    </location>
</feature>
<evidence type="ECO:0000256" key="2">
    <source>
        <dbReference type="SAM" id="Phobius"/>
    </source>
</evidence>
<keyword evidence="2" id="KW-0812">Transmembrane</keyword>
<feature type="region of interest" description="Disordered" evidence="1">
    <location>
        <begin position="143"/>
        <end position="211"/>
    </location>
</feature>
<dbReference type="VEuPathDB" id="CryptoDB:Cvel_854"/>
<keyword evidence="2" id="KW-1133">Transmembrane helix</keyword>
<name>A0A0G4H573_9ALVE</name>
<feature type="compositionally biased region" description="Pro residues" evidence="1">
    <location>
        <begin position="184"/>
        <end position="211"/>
    </location>
</feature>
<feature type="transmembrane region" description="Helical" evidence="2">
    <location>
        <begin position="93"/>
        <end position="113"/>
    </location>
</feature>
<evidence type="ECO:0000256" key="1">
    <source>
        <dbReference type="SAM" id="MobiDB-lite"/>
    </source>
</evidence>
<proteinExistence type="predicted"/>
<evidence type="ECO:0008006" key="4">
    <source>
        <dbReference type="Google" id="ProtNLM"/>
    </source>
</evidence>
<dbReference type="AlphaFoldDB" id="A0A0G4H573"/>
<accession>A0A0G4H573</accession>
<feature type="compositionally biased region" description="Polar residues" evidence="1">
    <location>
        <begin position="162"/>
        <end position="178"/>
    </location>
</feature>
<gene>
    <name evidence="3" type="ORF">Cvel_854</name>
</gene>
<feature type="transmembrane region" description="Helical" evidence="2">
    <location>
        <begin position="36"/>
        <end position="56"/>
    </location>
</feature>
<feature type="transmembrane region" description="Helical" evidence="2">
    <location>
        <begin position="68"/>
        <end position="87"/>
    </location>
</feature>